<gene>
    <name evidence="1" type="ORF">ACI1P1_27580</name>
</gene>
<proteinExistence type="predicted"/>
<evidence type="ECO:0000313" key="2">
    <source>
        <dbReference type="Proteomes" id="UP001631969"/>
    </source>
</evidence>
<keyword evidence="2" id="KW-1185">Reference proteome</keyword>
<comment type="caution">
    <text evidence="1">The sequence shown here is derived from an EMBL/GenBank/DDBJ whole genome shotgun (WGS) entry which is preliminary data.</text>
</comment>
<evidence type="ECO:0000313" key="1">
    <source>
        <dbReference type="EMBL" id="MFM9332065.1"/>
    </source>
</evidence>
<dbReference type="EMBL" id="JBJURJ010000025">
    <property type="protein sequence ID" value="MFM9332065.1"/>
    <property type="molecule type" value="Genomic_DNA"/>
</dbReference>
<protein>
    <submittedName>
        <fullName evidence="1">Carbohydrate-binding family 9-like protein</fullName>
    </submittedName>
</protein>
<organism evidence="1 2">
    <name type="scientific">Paenibacillus mesotrionivorans</name>
    <dbReference type="NCBI Taxonomy" id="3160968"/>
    <lineage>
        <taxon>Bacteria</taxon>
        <taxon>Bacillati</taxon>
        <taxon>Bacillota</taxon>
        <taxon>Bacilli</taxon>
        <taxon>Bacillales</taxon>
        <taxon>Paenibacillaceae</taxon>
        <taxon>Paenibacillus</taxon>
    </lineage>
</organism>
<dbReference type="Proteomes" id="UP001631969">
    <property type="component" value="Unassembled WGS sequence"/>
</dbReference>
<reference evidence="1" key="1">
    <citation type="submission" date="2024-12" db="EMBL/GenBank/DDBJ databases">
        <authorList>
            <person name="Wu N."/>
        </authorList>
    </citation>
    <scope>NUCLEOTIDE SEQUENCE</scope>
    <source>
        <strain evidence="1">P15</strain>
    </source>
</reference>
<accession>A0ACC7P6Y2</accession>
<name>A0ACC7P6Y2_9BACL</name>
<sequence length="218" mass="24446">MAQQSEVLSYTIPILAQSAFQQVLPEQVPPLPVGVAPWPEYSSVPRTEVRLWQSEAGLHVGFQVWETNPRMIWRQHNEPVYKDSCVEFFLQPCPGSDARYVNFEMNAAGTLLLQIGSGRSDRQFLDPAGFTRFAIQSAGASLPDSPAEPCWQVAYTIPFEWLASLFPDFHPLSGWEMRGNFYKCGDETSAPHYGCWSPVTSAQPDFHRSCDFGLLVLA</sequence>